<reference evidence="1" key="3">
    <citation type="submission" date="2025-09" db="UniProtKB">
        <authorList>
            <consortium name="Ensembl"/>
        </authorList>
    </citation>
    <scope>IDENTIFICATION</scope>
</reference>
<accession>A0AC11CSB0</accession>
<organism evidence="1">
    <name type="scientific">Ovis aries</name>
    <name type="common">Sheep</name>
    <dbReference type="NCBI Taxonomy" id="9940"/>
    <lineage>
        <taxon>Eukaryota</taxon>
        <taxon>Metazoa</taxon>
        <taxon>Chordata</taxon>
        <taxon>Craniata</taxon>
        <taxon>Vertebrata</taxon>
        <taxon>Euteleostomi</taxon>
        <taxon>Mammalia</taxon>
        <taxon>Eutheria</taxon>
        <taxon>Laurasiatheria</taxon>
        <taxon>Artiodactyla</taxon>
        <taxon>Ruminantia</taxon>
        <taxon>Pecora</taxon>
        <taxon>Bovidae</taxon>
        <taxon>Caprinae</taxon>
        <taxon>Ovis</taxon>
    </lineage>
</organism>
<name>A0AC11CSB0_SHEEP</name>
<reference evidence="1" key="2">
    <citation type="submission" date="2025-08" db="UniProtKB">
        <authorList>
            <consortium name="Ensembl"/>
        </authorList>
    </citation>
    <scope>IDENTIFICATION</scope>
</reference>
<proteinExistence type="predicted"/>
<reference evidence="1" key="1">
    <citation type="submission" date="2020-11" db="EMBL/GenBank/DDBJ databases">
        <authorList>
            <person name="Davenport K.M."/>
            <person name="Bickhart D.M."/>
            <person name="Smith T.P.L."/>
            <person name="Murdoch B.M."/>
            <person name="Rosen B.D."/>
        </authorList>
    </citation>
    <scope>NUCLEOTIDE SEQUENCE [LARGE SCALE GENOMIC DNA]</scope>
    <source>
        <strain evidence="1">OAR_USU_Benz2616</strain>
    </source>
</reference>
<sequence length="412" mass="46874">MSQTRLSDFTFTFHFHALEKEMATYSSVLAWRIPGTGEPGWLLSMGSHRVGHHWKQLSSSSSSPSAITAPPFRESPWGLPLVADGPASMAKVVMAELTNLKLENKSWPRGTHSLRYHYLYLSEPGPSLPKFLAVGYVDDQPFIRYDSRVDKAEPQAPWITPMNAKYWEKETKKQRKWAEIHQVETWQTMGYHNHSSGMHSTHRMFGCEIQEDGHFNSFWRFGYDGQDHVSLDMETLSWVSANPVALLTKRRIETEHCYAEYDKAYLEGPCLASLHRYLELGGQRVTRREPPTVRVTKHSAQDGGTTLRCWALGFYPQDISLSWWLGEKKLNSKLEYVEPHPSGDGTYQVWMAVWVPAGDETQYTCHVQHSSLNHTLTVSWEMPSHPGLRAGVISLILILLVIGGVMSLTKCL</sequence>
<evidence type="ECO:0000313" key="1">
    <source>
        <dbReference type="Ensembl" id="ENSOARP00020034901.1"/>
    </source>
</evidence>
<protein>
    <submittedName>
        <fullName evidence="1">Uncharacterized protein</fullName>
    </submittedName>
</protein>
<gene>
    <name evidence="1" type="primary">LOC101112480</name>
</gene>
<dbReference type="Ensembl" id="ENSOART00020026180.2">
    <property type="protein sequence ID" value="ENSOARP00020034901.1"/>
    <property type="gene ID" value="ENSOARG00020017040.2"/>
</dbReference>